<feature type="transmembrane region" description="Helical" evidence="6">
    <location>
        <begin position="6"/>
        <end position="26"/>
    </location>
</feature>
<evidence type="ECO:0000256" key="6">
    <source>
        <dbReference type="SAM" id="Phobius"/>
    </source>
</evidence>
<dbReference type="InterPro" id="IPR036396">
    <property type="entry name" value="Cyt_P450_sf"/>
</dbReference>
<organism evidence="7 8">
    <name type="scientific">Phaeosphaeria nodorum (strain SN15 / ATCC MYA-4574 / FGSC 10173)</name>
    <name type="common">Glume blotch fungus</name>
    <name type="synonym">Parastagonospora nodorum</name>
    <dbReference type="NCBI Taxonomy" id="321614"/>
    <lineage>
        <taxon>Eukaryota</taxon>
        <taxon>Fungi</taxon>
        <taxon>Dikarya</taxon>
        <taxon>Ascomycota</taxon>
        <taxon>Pezizomycotina</taxon>
        <taxon>Dothideomycetes</taxon>
        <taxon>Pleosporomycetidae</taxon>
        <taxon>Pleosporales</taxon>
        <taxon>Pleosporineae</taxon>
        <taxon>Phaeosphaeriaceae</taxon>
        <taxon>Parastagonospora</taxon>
    </lineage>
</organism>
<keyword evidence="3" id="KW-0349">Heme</keyword>
<comment type="cofactor">
    <cofactor evidence="1">
        <name>heme</name>
        <dbReference type="ChEBI" id="CHEBI:30413"/>
    </cofactor>
</comment>
<sequence length="181" mass="20550">MAITLLSLAILPVLYYTTVIVYRLFFHPLAKVPGPKLLAISSLPRGIRHNLYGLWFKDVAVLHEKYGRVVRVGPDEIAVDGDPGWEDVFAFRKQGKNDFARDPAFFNSATDGTVESSIFLTDRAGHSRQRRILSHAFSQNAMYEQEPLIKHYVDLFISRISDFAASGTATDIVKWFRLYNV</sequence>
<dbReference type="SUPFAM" id="SSF48264">
    <property type="entry name" value="Cytochrome P450"/>
    <property type="match status" value="1"/>
</dbReference>
<protein>
    <submittedName>
        <fullName evidence="7">Uncharacterized protein</fullName>
    </submittedName>
</protein>
<keyword evidence="4" id="KW-0479">Metal-binding</keyword>
<dbReference type="AlphaFoldDB" id="A0A7U2FFV3"/>
<name>A0A7U2FFV3_PHANO</name>
<dbReference type="EMBL" id="CP069039">
    <property type="protein sequence ID" value="QRD04538.1"/>
    <property type="molecule type" value="Genomic_DNA"/>
</dbReference>
<dbReference type="InterPro" id="IPR050121">
    <property type="entry name" value="Cytochrome_P450_monoxygenase"/>
</dbReference>
<keyword evidence="6" id="KW-0812">Transmembrane</keyword>
<dbReference type="VEuPathDB" id="FungiDB:JI435_104780"/>
<dbReference type="OrthoDB" id="3796526at2759"/>
<evidence type="ECO:0000313" key="8">
    <source>
        <dbReference type="Proteomes" id="UP000663193"/>
    </source>
</evidence>
<proteinExistence type="inferred from homology"/>
<evidence type="ECO:0000256" key="4">
    <source>
        <dbReference type="ARBA" id="ARBA00022723"/>
    </source>
</evidence>
<dbReference type="InterPro" id="IPR001128">
    <property type="entry name" value="Cyt_P450"/>
</dbReference>
<evidence type="ECO:0000313" key="7">
    <source>
        <dbReference type="EMBL" id="QRD04538.1"/>
    </source>
</evidence>
<dbReference type="Gene3D" id="1.10.630.10">
    <property type="entry name" value="Cytochrome P450"/>
    <property type="match status" value="1"/>
</dbReference>
<dbReference type="GO" id="GO:0004497">
    <property type="term" value="F:monooxygenase activity"/>
    <property type="evidence" value="ECO:0007669"/>
    <property type="project" value="InterPro"/>
</dbReference>
<keyword evidence="8" id="KW-1185">Reference proteome</keyword>
<comment type="similarity">
    <text evidence="2">Belongs to the cytochrome P450 family.</text>
</comment>
<evidence type="ECO:0000256" key="5">
    <source>
        <dbReference type="ARBA" id="ARBA00023004"/>
    </source>
</evidence>
<gene>
    <name evidence="7" type="ORF">JI435_104780</name>
</gene>
<keyword evidence="6" id="KW-0472">Membrane</keyword>
<keyword evidence="6" id="KW-1133">Transmembrane helix</keyword>
<keyword evidence="5" id="KW-0408">Iron</keyword>
<dbReference type="GO" id="GO:0020037">
    <property type="term" value="F:heme binding"/>
    <property type="evidence" value="ECO:0007669"/>
    <property type="project" value="InterPro"/>
</dbReference>
<dbReference type="PANTHER" id="PTHR24305">
    <property type="entry name" value="CYTOCHROME P450"/>
    <property type="match status" value="1"/>
</dbReference>
<dbReference type="GO" id="GO:0016705">
    <property type="term" value="F:oxidoreductase activity, acting on paired donors, with incorporation or reduction of molecular oxygen"/>
    <property type="evidence" value="ECO:0007669"/>
    <property type="project" value="InterPro"/>
</dbReference>
<accession>A0A7U2FFV3</accession>
<dbReference type="PANTHER" id="PTHR24305:SF210">
    <property type="entry name" value="CYTOCHROME P450 MONOOXYGENASE ASQL-RELATED"/>
    <property type="match status" value="1"/>
</dbReference>
<dbReference type="GO" id="GO:0005506">
    <property type="term" value="F:iron ion binding"/>
    <property type="evidence" value="ECO:0007669"/>
    <property type="project" value="InterPro"/>
</dbReference>
<dbReference type="KEGG" id="pno:SNOG_10478"/>
<evidence type="ECO:0000256" key="1">
    <source>
        <dbReference type="ARBA" id="ARBA00001971"/>
    </source>
</evidence>
<reference evidence="8" key="1">
    <citation type="journal article" date="2021" name="BMC Genomics">
        <title>Chromosome-level genome assembly and manually-curated proteome of model necrotroph Parastagonospora nodorum Sn15 reveals a genome-wide trove of candidate effector homologs, and redundancy of virulence-related functions within an accessory chromosome.</title>
        <authorList>
            <person name="Bertazzoni S."/>
            <person name="Jones D.A.B."/>
            <person name="Phan H.T."/>
            <person name="Tan K.-C."/>
            <person name="Hane J.K."/>
        </authorList>
    </citation>
    <scope>NUCLEOTIDE SEQUENCE [LARGE SCALE GENOMIC DNA]</scope>
    <source>
        <strain evidence="8">SN15 / ATCC MYA-4574 / FGSC 10173)</strain>
    </source>
</reference>
<evidence type="ECO:0000256" key="2">
    <source>
        <dbReference type="ARBA" id="ARBA00010617"/>
    </source>
</evidence>
<evidence type="ECO:0000256" key="3">
    <source>
        <dbReference type="ARBA" id="ARBA00022617"/>
    </source>
</evidence>
<dbReference type="RefSeq" id="XP_001800749.1">
    <property type="nucleotide sequence ID" value="XM_001800697.1"/>
</dbReference>
<dbReference type="Pfam" id="PF00067">
    <property type="entry name" value="p450"/>
    <property type="match status" value="1"/>
</dbReference>
<dbReference type="Proteomes" id="UP000663193">
    <property type="component" value="Chromosome 17"/>
</dbReference>